<gene>
    <name evidence="1" type="ORF">MRB53_009339</name>
</gene>
<evidence type="ECO:0000313" key="2">
    <source>
        <dbReference type="Proteomes" id="UP001234297"/>
    </source>
</evidence>
<reference evidence="1 2" key="1">
    <citation type="journal article" date="2022" name="Hortic Res">
        <title>A haplotype resolved chromosomal level avocado genome allows analysis of novel avocado genes.</title>
        <authorList>
            <person name="Nath O."/>
            <person name="Fletcher S.J."/>
            <person name="Hayward A."/>
            <person name="Shaw L.M."/>
            <person name="Masouleh A.K."/>
            <person name="Furtado A."/>
            <person name="Henry R.J."/>
            <person name="Mitter N."/>
        </authorList>
    </citation>
    <scope>NUCLEOTIDE SEQUENCE [LARGE SCALE GENOMIC DNA]</scope>
    <source>
        <strain evidence="2">cv. Hass</strain>
    </source>
</reference>
<proteinExistence type="predicted"/>
<organism evidence="1 2">
    <name type="scientific">Persea americana</name>
    <name type="common">Avocado</name>
    <dbReference type="NCBI Taxonomy" id="3435"/>
    <lineage>
        <taxon>Eukaryota</taxon>
        <taxon>Viridiplantae</taxon>
        <taxon>Streptophyta</taxon>
        <taxon>Embryophyta</taxon>
        <taxon>Tracheophyta</taxon>
        <taxon>Spermatophyta</taxon>
        <taxon>Magnoliopsida</taxon>
        <taxon>Magnoliidae</taxon>
        <taxon>Laurales</taxon>
        <taxon>Lauraceae</taxon>
        <taxon>Persea</taxon>
    </lineage>
</organism>
<comment type="caution">
    <text evidence="1">The sequence shown here is derived from an EMBL/GenBank/DDBJ whole genome shotgun (WGS) entry which is preliminary data.</text>
</comment>
<dbReference type="Proteomes" id="UP001234297">
    <property type="component" value="Chromosome 3"/>
</dbReference>
<name>A0ACC2LPS3_PERAE</name>
<sequence length="110" mass="12770">MEFCPTCGTLLQLELAQGTQKCRFFCPTCPYVCSIERKIKKKEHLVKKQVDAIFSGAEALKYAPKTKANCPHCNYGEAYFRQMQIRSADEPMTTFYKCANEHCSREWRED</sequence>
<accession>A0ACC2LPS3</accession>
<dbReference type="EMBL" id="CM056811">
    <property type="protein sequence ID" value="KAJ8635072.1"/>
    <property type="molecule type" value="Genomic_DNA"/>
</dbReference>
<protein>
    <submittedName>
        <fullName evidence="1">Uncharacterized protein</fullName>
    </submittedName>
</protein>
<evidence type="ECO:0000313" key="1">
    <source>
        <dbReference type="EMBL" id="KAJ8635072.1"/>
    </source>
</evidence>
<keyword evidence="2" id="KW-1185">Reference proteome</keyword>